<keyword evidence="4" id="KW-1185">Reference proteome</keyword>
<accession>A0A8H3VQC0</accession>
<organism evidence="3 4">
    <name type="scientific">Venturia inaequalis</name>
    <name type="common">Apple scab fungus</name>
    <dbReference type="NCBI Taxonomy" id="5025"/>
    <lineage>
        <taxon>Eukaryota</taxon>
        <taxon>Fungi</taxon>
        <taxon>Dikarya</taxon>
        <taxon>Ascomycota</taxon>
        <taxon>Pezizomycotina</taxon>
        <taxon>Dothideomycetes</taxon>
        <taxon>Pleosporomycetidae</taxon>
        <taxon>Venturiales</taxon>
        <taxon>Venturiaceae</taxon>
        <taxon>Venturia</taxon>
    </lineage>
</organism>
<evidence type="ECO:0000256" key="1">
    <source>
        <dbReference type="SAM" id="MobiDB-lite"/>
    </source>
</evidence>
<evidence type="ECO:0000256" key="2">
    <source>
        <dbReference type="SAM" id="SignalP"/>
    </source>
</evidence>
<gene>
    <name evidence="3" type="ORF">EG327_008090</name>
</gene>
<evidence type="ECO:0000313" key="4">
    <source>
        <dbReference type="Proteomes" id="UP000490939"/>
    </source>
</evidence>
<evidence type="ECO:0000313" key="3">
    <source>
        <dbReference type="EMBL" id="KAE9994577.1"/>
    </source>
</evidence>
<dbReference type="AlphaFoldDB" id="A0A8H3VQC0"/>
<feature type="signal peptide" evidence="2">
    <location>
        <begin position="1"/>
        <end position="16"/>
    </location>
</feature>
<proteinExistence type="predicted"/>
<keyword evidence="2" id="KW-0732">Signal</keyword>
<dbReference type="EMBL" id="WNWR01000005">
    <property type="protein sequence ID" value="KAE9994577.1"/>
    <property type="molecule type" value="Genomic_DNA"/>
</dbReference>
<reference evidence="3 4" key="1">
    <citation type="submission" date="2019-07" db="EMBL/GenBank/DDBJ databases">
        <title>Venturia inaequalis Genome Resource.</title>
        <authorList>
            <person name="Lichtner F.J."/>
        </authorList>
    </citation>
    <scope>NUCLEOTIDE SEQUENCE [LARGE SCALE GENOMIC DNA]</scope>
    <source>
        <strain evidence="3 4">DMI_063113</strain>
    </source>
</reference>
<comment type="caution">
    <text evidence="3">The sequence shown here is derived from an EMBL/GenBank/DDBJ whole genome shotgun (WGS) entry which is preliminary data.</text>
</comment>
<protein>
    <submittedName>
        <fullName evidence="3">Uncharacterized protein</fullName>
    </submittedName>
</protein>
<dbReference type="Proteomes" id="UP000490939">
    <property type="component" value="Unassembled WGS sequence"/>
</dbReference>
<name>A0A8H3VQC0_VENIN</name>
<sequence>MKPHALFFVFPALVFSEPEAKPEPVAEPQLQGLIPLAIGGLTLGAIGLGASAALGAAARDCECARSFQSPPCYGSFCECKNQAAIACWASRNQQCKINLTVCAANGGQSGSPTGLNSEYPPCGQGLPNCNNGKTCRKLDNTCKFGQSCIGLCVPLLGGLAAQGQQQQPPWWQGGQGKKPDYTGVQGLPGSKPSSGPARCPSNFSCPQNTACVQDPQNTGAQGPAFKCVDSTQQCGGFQNLQCQNGLFCVPDPRVQCTGQGCLGLCA</sequence>
<feature type="chain" id="PRO_5034484620" evidence="2">
    <location>
        <begin position="17"/>
        <end position="266"/>
    </location>
</feature>
<feature type="region of interest" description="Disordered" evidence="1">
    <location>
        <begin position="165"/>
        <end position="195"/>
    </location>
</feature>